<keyword evidence="3" id="KW-1185">Reference proteome</keyword>
<gene>
    <name evidence="2" type="ORF">B1s21122_05385</name>
</gene>
<reference evidence="3" key="1">
    <citation type="submission" date="2016-10" db="EMBL/GenBank/DDBJ databases">
        <title>High microdiversification within the ubiquitous acI lineage of Actinobacteria.</title>
        <authorList>
            <person name="Neuenschwander S.M."/>
            <person name="Salcher M."/>
            <person name="Ghai R."/>
            <person name="Pernthaler J."/>
        </authorList>
    </citation>
    <scope>NUCLEOTIDE SEQUENCE [LARGE SCALE GENOMIC DNA]</scope>
</reference>
<evidence type="ECO:0000256" key="1">
    <source>
        <dbReference type="SAM" id="Phobius"/>
    </source>
</evidence>
<dbReference type="RefSeq" id="WP_095681055.1">
    <property type="nucleotide sequence ID" value="NZ_CP016768.2"/>
</dbReference>
<dbReference type="EMBL" id="CP016768">
    <property type="protein sequence ID" value="ASY09750.1"/>
    <property type="molecule type" value="Genomic_DNA"/>
</dbReference>
<evidence type="ECO:0000313" key="2">
    <source>
        <dbReference type="EMBL" id="ASY09750.1"/>
    </source>
</evidence>
<keyword evidence="1" id="KW-1133">Transmembrane helix</keyword>
<name>A0A249JZ06_9ACTN</name>
<feature type="transmembrane region" description="Helical" evidence="1">
    <location>
        <begin position="20"/>
        <end position="37"/>
    </location>
</feature>
<accession>A0A249JZ06</accession>
<feature type="transmembrane region" description="Helical" evidence="1">
    <location>
        <begin position="42"/>
        <end position="60"/>
    </location>
</feature>
<keyword evidence="1" id="KW-0472">Membrane</keyword>
<feature type="transmembrane region" description="Helical" evidence="1">
    <location>
        <begin position="98"/>
        <end position="124"/>
    </location>
</feature>
<organism evidence="2 3">
    <name type="scientific">Candidatus Nanopelagicus limnae</name>
    <dbReference type="NCBI Taxonomy" id="1884634"/>
    <lineage>
        <taxon>Bacteria</taxon>
        <taxon>Bacillati</taxon>
        <taxon>Actinomycetota</taxon>
        <taxon>Actinomycetes</taxon>
        <taxon>Candidatus Nanopelagicales</taxon>
        <taxon>Candidatus Nanopelagicaceae</taxon>
        <taxon>Candidatus Nanopelagicus</taxon>
    </lineage>
</organism>
<sequence>MSTLPINSPIKGPGLTKPGVVILQFLVIFLFEGIEILFRNSLGIITCLAIWIAFFGAIYLGRSGTAYVTAVAPPVSLLIASIILMPTLGSSSFSPTKLLIDLVAGLASVSFYLLSGAAIAWFIWFRKERKKETELPTSSF</sequence>
<feature type="transmembrane region" description="Helical" evidence="1">
    <location>
        <begin position="66"/>
        <end position="86"/>
    </location>
</feature>
<evidence type="ECO:0000313" key="3">
    <source>
        <dbReference type="Proteomes" id="UP000217153"/>
    </source>
</evidence>
<dbReference type="AlphaFoldDB" id="A0A249JZ06"/>
<protein>
    <submittedName>
        <fullName evidence="2">Uncharacterized protein</fullName>
    </submittedName>
</protein>
<dbReference type="OrthoDB" id="5195192at2"/>
<keyword evidence="1" id="KW-0812">Transmembrane</keyword>
<dbReference type="Proteomes" id="UP000217153">
    <property type="component" value="Chromosome"/>
</dbReference>
<dbReference type="KEGG" id="abam:B1s21122_05385"/>
<proteinExistence type="predicted"/>